<evidence type="ECO:0000259" key="8">
    <source>
        <dbReference type="Pfam" id="PF01182"/>
    </source>
</evidence>
<accession>A0A380W4G0</accession>
<comment type="similarity">
    <text evidence="4 7">Belongs to the glucosamine/galactosamine-6-phosphate isomerase family. 6-phosphogluconolactonase subfamily.</text>
</comment>
<dbReference type="SUPFAM" id="SSF100950">
    <property type="entry name" value="NagB/RpiA/CoA transferase-like"/>
    <property type="match status" value="1"/>
</dbReference>
<dbReference type="EC" id="3.1.1.31" evidence="5 7"/>
<dbReference type="GO" id="GO:0006098">
    <property type="term" value="P:pentose-phosphate shunt"/>
    <property type="evidence" value="ECO:0007669"/>
    <property type="project" value="UniProtKB-UniPathway"/>
</dbReference>
<evidence type="ECO:0000256" key="4">
    <source>
        <dbReference type="ARBA" id="ARBA00010662"/>
    </source>
</evidence>
<dbReference type="Pfam" id="PF01182">
    <property type="entry name" value="Glucosamine_iso"/>
    <property type="match status" value="1"/>
</dbReference>
<dbReference type="GO" id="GO:0017057">
    <property type="term" value="F:6-phosphogluconolactonase activity"/>
    <property type="evidence" value="ECO:0007669"/>
    <property type="project" value="UniProtKB-UniRule"/>
</dbReference>
<protein>
    <recommendedName>
        <fullName evidence="6 7">6-phosphogluconolactonase</fullName>
        <shortName evidence="7">6PGL</shortName>
        <ecNumber evidence="5 7">3.1.1.31</ecNumber>
    </recommendedName>
</protein>
<dbReference type="EMBL" id="UIGB01000001">
    <property type="protein sequence ID" value="SUU83854.1"/>
    <property type="molecule type" value="Genomic_DNA"/>
</dbReference>
<comment type="catalytic activity">
    <reaction evidence="1 7">
        <text>6-phospho-D-glucono-1,5-lactone + H2O = 6-phospho-D-gluconate + H(+)</text>
        <dbReference type="Rhea" id="RHEA:12556"/>
        <dbReference type="ChEBI" id="CHEBI:15377"/>
        <dbReference type="ChEBI" id="CHEBI:15378"/>
        <dbReference type="ChEBI" id="CHEBI:57955"/>
        <dbReference type="ChEBI" id="CHEBI:58759"/>
        <dbReference type="EC" id="3.1.1.31"/>
    </reaction>
</comment>
<dbReference type="InterPro" id="IPR039104">
    <property type="entry name" value="6PGL"/>
</dbReference>
<name>A0A380W4G0_AFIFE</name>
<dbReference type="NCBIfam" id="TIGR01198">
    <property type="entry name" value="pgl"/>
    <property type="match status" value="1"/>
</dbReference>
<evidence type="ECO:0000256" key="3">
    <source>
        <dbReference type="ARBA" id="ARBA00004961"/>
    </source>
</evidence>
<keyword evidence="7 9" id="KW-0378">Hydrolase</keyword>
<reference evidence="9 10" key="1">
    <citation type="submission" date="2018-06" db="EMBL/GenBank/DDBJ databases">
        <authorList>
            <consortium name="Pathogen Informatics"/>
            <person name="Doyle S."/>
        </authorList>
    </citation>
    <scope>NUCLEOTIDE SEQUENCE [LARGE SCALE GENOMIC DNA]</scope>
    <source>
        <strain evidence="9 10">NCTC12722</strain>
    </source>
</reference>
<organism evidence="9 10">
    <name type="scientific">Afipia felis</name>
    <name type="common">Cat scratch disease bacillus</name>
    <dbReference type="NCBI Taxonomy" id="1035"/>
    <lineage>
        <taxon>Bacteria</taxon>
        <taxon>Pseudomonadati</taxon>
        <taxon>Pseudomonadota</taxon>
        <taxon>Alphaproteobacteria</taxon>
        <taxon>Hyphomicrobiales</taxon>
        <taxon>Nitrobacteraceae</taxon>
        <taxon>Afipia</taxon>
    </lineage>
</organism>
<evidence type="ECO:0000256" key="5">
    <source>
        <dbReference type="ARBA" id="ARBA00013198"/>
    </source>
</evidence>
<dbReference type="PANTHER" id="PTHR11054">
    <property type="entry name" value="6-PHOSPHOGLUCONOLACTONASE"/>
    <property type="match status" value="1"/>
</dbReference>
<evidence type="ECO:0000313" key="10">
    <source>
        <dbReference type="Proteomes" id="UP000254343"/>
    </source>
</evidence>
<feature type="domain" description="Glucosamine/galactosamine-6-phosphate isomerase" evidence="8">
    <location>
        <begin position="13"/>
        <end position="233"/>
    </location>
</feature>
<comment type="function">
    <text evidence="2 7">Hydrolysis of 6-phosphogluconolactone to 6-phosphogluconate.</text>
</comment>
<evidence type="ECO:0000313" key="9">
    <source>
        <dbReference type="EMBL" id="SUU83854.1"/>
    </source>
</evidence>
<comment type="pathway">
    <text evidence="3 7">Carbohydrate degradation; pentose phosphate pathway; D-ribulose 5-phosphate from D-glucose 6-phosphate (oxidative stage): step 2/3.</text>
</comment>
<dbReference type="PANTHER" id="PTHR11054:SF0">
    <property type="entry name" value="6-PHOSPHOGLUCONOLACTONASE"/>
    <property type="match status" value="1"/>
</dbReference>
<dbReference type="AlphaFoldDB" id="A0A380W4G0"/>
<dbReference type="UniPathway" id="UPA00115">
    <property type="reaction ID" value="UER00409"/>
</dbReference>
<dbReference type="CDD" id="cd01400">
    <property type="entry name" value="6PGL"/>
    <property type="match status" value="1"/>
</dbReference>
<evidence type="ECO:0000256" key="6">
    <source>
        <dbReference type="ARBA" id="ARBA00020337"/>
    </source>
</evidence>
<proteinExistence type="inferred from homology"/>
<dbReference type="Proteomes" id="UP000254343">
    <property type="component" value="Unassembled WGS sequence"/>
</dbReference>
<evidence type="ECO:0000256" key="1">
    <source>
        <dbReference type="ARBA" id="ARBA00000832"/>
    </source>
</evidence>
<sequence>MKMSRSRIIVEPDMAALAEHAAARLVARAAENTGEPAICLTGGSTPKRLYELLATPEWRTQLPWARLHWFIGDDRFVPPDDDLSNIGMARHAFLDGCAPPKNIHAIPTDAASPDEAARLYEQTLRHFQAHHRADGAPLFDLVLLGVGPDGHTASLFPGYPAAAETEHWVAGVPQAHVAPFVPRVSLTLPCLAQCREMLLMASGHDKRTILSRVFAGEDLPAAHAQSSRGETWWLIDKAAAPEPSGA</sequence>
<gene>
    <name evidence="7 9" type="primary">pgl</name>
    <name evidence="9" type="ORF">NCTC12722_01033</name>
</gene>
<dbReference type="InterPro" id="IPR005900">
    <property type="entry name" value="6-phosphogluconolactonase_DevB"/>
</dbReference>
<dbReference type="GO" id="GO:0005975">
    <property type="term" value="P:carbohydrate metabolic process"/>
    <property type="evidence" value="ECO:0007669"/>
    <property type="project" value="UniProtKB-UniRule"/>
</dbReference>
<dbReference type="InterPro" id="IPR006148">
    <property type="entry name" value="Glc/Gal-6P_isomerase"/>
</dbReference>
<evidence type="ECO:0000256" key="2">
    <source>
        <dbReference type="ARBA" id="ARBA00002681"/>
    </source>
</evidence>
<evidence type="ECO:0000256" key="7">
    <source>
        <dbReference type="RuleBase" id="RU365095"/>
    </source>
</evidence>
<dbReference type="InterPro" id="IPR037171">
    <property type="entry name" value="NagB/RpiA_transferase-like"/>
</dbReference>
<dbReference type="Gene3D" id="3.40.50.1360">
    <property type="match status" value="1"/>
</dbReference>